<keyword evidence="5 6" id="KW-0472">Membrane</keyword>
<feature type="transmembrane region" description="Helical" evidence="6">
    <location>
        <begin position="214"/>
        <end position="233"/>
    </location>
</feature>
<keyword evidence="4 6" id="KW-1133">Transmembrane helix</keyword>
<dbReference type="RefSeq" id="WP_317795835.1">
    <property type="nucleotide sequence ID" value="NZ_AP028461.1"/>
</dbReference>
<dbReference type="PANTHER" id="PTHR23513:SF11">
    <property type="entry name" value="STAPHYLOFERRIN A TRANSPORTER"/>
    <property type="match status" value="1"/>
</dbReference>
<gene>
    <name evidence="7" type="ORF">ACFQ5G_42615</name>
</gene>
<dbReference type="InterPro" id="IPR036259">
    <property type="entry name" value="MFS_trans_sf"/>
</dbReference>
<feature type="transmembrane region" description="Helical" evidence="6">
    <location>
        <begin position="245"/>
        <end position="264"/>
    </location>
</feature>
<feature type="transmembrane region" description="Helical" evidence="6">
    <location>
        <begin position="300"/>
        <end position="323"/>
    </location>
</feature>
<feature type="transmembrane region" description="Helical" evidence="6">
    <location>
        <begin position="166"/>
        <end position="184"/>
    </location>
</feature>
<organism evidence="7 8">
    <name type="scientific">Actinoplanes sichuanensis</name>
    <dbReference type="NCBI Taxonomy" id="512349"/>
    <lineage>
        <taxon>Bacteria</taxon>
        <taxon>Bacillati</taxon>
        <taxon>Actinomycetota</taxon>
        <taxon>Actinomycetes</taxon>
        <taxon>Micromonosporales</taxon>
        <taxon>Micromonosporaceae</taxon>
        <taxon>Actinoplanes</taxon>
    </lineage>
</organism>
<evidence type="ECO:0000256" key="1">
    <source>
        <dbReference type="ARBA" id="ARBA00004651"/>
    </source>
</evidence>
<dbReference type="Proteomes" id="UP001597183">
    <property type="component" value="Unassembled WGS sequence"/>
</dbReference>
<evidence type="ECO:0000256" key="4">
    <source>
        <dbReference type="ARBA" id="ARBA00022989"/>
    </source>
</evidence>
<evidence type="ECO:0000313" key="7">
    <source>
        <dbReference type="EMBL" id="MFD1372058.1"/>
    </source>
</evidence>
<keyword evidence="3 6" id="KW-0812">Transmembrane</keyword>
<accession>A0ABW4APY6</accession>
<name>A0ABW4APY6_9ACTN</name>
<dbReference type="EMBL" id="JBHTMK010000054">
    <property type="protein sequence ID" value="MFD1372058.1"/>
    <property type="molecule type" value="Genomic_DNA"/>
</dbReference>
<dbReference type="Gene3D" id="1.20.1250.20">
    <property type="entry name" value="MFS general substrate transporter like domains"/>
    <property type="match status" value="1"/>
</dbReference>
<reference evidence="8" key="1">
    <citation type="journal article" date="2019" name="Int. J. Syst. Evol. Microbiol.">
        <title>The Global Catalogue of Microorganisms (GCM) 10K type strain sequencing project: providing services to taxonomists for standard genome sequencing and annotation.</title>
        <authorList>
            <consortium name="The Broad Institute Genomics Platform"/>
            <consortium name="The Broad Institute Genome Sequencing Center for Infectious Disease"/>
            <person name="Wu L."/>
            <person name="Ma J."/>
        </authorList>
    </citation>
    <scope>NUCLEOTIDE SEQUENCE [LARGE SCALE GENOMIC DNA]</scope>
    <source>
        <strain evidence="8">CCM 7526</strain>
    </source>
</reference>
<comment type="caution">
    <text evidence="7">The sequence shown here is derived from an EMBL/GenBank/DDBJ whole genome shotgun (WGS) entry which is preliminary data.</text>
</comment>
<dbReference type="PANTHER" id="PTHR23513">
    <property type="entry name" value="INTEGRAL MEMBRANE EFFLUX PROTEIN-RELATED"/>
    <property type="match status" value="1"/>
</dbReference>
<dbReference type="Pfam" id="PF07690">
    <property type="entry name" value="MFS_1"/>
    <property type="match status" value="1"/>
</dbReference>
<comment type="subcellular location">
    <subcellularLocation>
        <location evidence="1">Cell membrane</location>
        <topology evidence="1">Multi-pass membrane protein</topology>
    </subcellularLocation>
</comment>
<sequence>MTSLVRNREFRAVAVTELLSVLGDQLSRVALALLVFARTGSAGLSGLTYALTYLPAVAGGLLLSPMADRRPRRAILIAIDAARAVIVLAMAVPGTPLPILCALVAASTFLSGPYQAARLAMLRDILPQEQYGPGMAIRQSLNQGATLAGFASGGFLSTAFAPTTCLVVDGATFALSALVLLLFVRHRPATLPSAAPAAVTTTLRLVWRSPALRAVFLTAFSALFLIAPEALAVSLAAELSVSPRWVGLFMASAGLFAIVFLALLARYVTAAHYAKAFPVASVAPGLPLLPMAAIDDPYLILLVFGLSGAMWAVSIVISVSSFAELLPDDQRARGMGIAASTNLTAHGVGAAVAGLIAERIGAGAAISVLGLAGVAFAILPVMLWRRAGHPARHPDTAPALTP</sequence>
<feature type="transmembrane region" description="Helical" evidence="6">
    <location>
        <begin position="335"/>
        <end position="356"/>
    </location>
</feature>
<evidence type="ECO:0000256" key="2">
    <source>
        <dbReference type="ARBA" id="ARBA00022475"/>
    </source>
</evidence>
<protein>
    <submittedName>
        <fullName evidence="7">MFS transporter</fullName>
    </submittedName>
</protein>
<dbReference type="CDD" id="cd06173">
    <property type="entry name" value="MFS_MefA_like"/>
    <property type="match status" value="1"/>
</dbReference>
<dbReference type="InterPro" id="IPR011701">
    <property type="entry name" value="MFS"/>
</dbReference>
<evidence type="ECO:0000256" key="6">
    <source>
        <dbReference type="SAM" id="Phobius"/>
    </source>
</evidence>
<keyword evidence="2" id="KW-1003">Cell membrane</keyword>
<keyword evidence="8" id="KW-1185">Reference proteome</keyword>
<evidence type="ECO:0000256" key="3">
    <source>
        <dbReference type="ARBA" id="ARBA00022692"/>
    </source>
</evidence>
<feature type="transmembrane region" description="Helical" evidence="6">
    <location>
        <begin position="42"/>
        <end position="62"/>
    </location>
</feature>
<evidence type="ECO:0000256" key="5">
    <source>
        <dbReference type="ARBA" id="ARBA00023136"/>
    </source>
</evidence>
<evidence type="ECO:0000313" key="8">
    <source>
        <dbReference type="Proteomes" id="UP001597183"/>
    </source>
</evidence>
<feature type="transmembrane region" description="Helical" evidence="6">
    <location>
        <begin position="362"/>
        <end position="384"/>
    </location>
</feature>
<dbReference type="SUPFAM" id="SSF103473">
    <property type="entry name" value="MFS general substrate transporter"/>
    <property type="match status" value="1"/>
</dbReference>
<proteinExistence type="predicted"/>